<gene>
    <name evidence="2" type="ORF">AB0H04_45960</name>
</gene>
<evidence type="ECO:0000313" key="3">
    <source>
        <dbReference type="Proteomes" id="UP001551011"/>
    </source>
</evidence>
<dbReference type="RefSeq" id="WP_158712680.1">
    <property type="nucleotide sequence ID" value="NZ_JBEXDP010000128.1"/>
</dbReference>
<comment type="caution">
    <text evidence="2">The sequence shown here is derived from an EMBL/GenBank/DDBJ whole genome shotgun (WGS) entry which is preliminary data.</text>
</comment>
<accession>A0ABV3ARV6</accession>
<sequence>MKKWKIRSMLGAVAVTTALSVTALTGATAFAAEPGEWNDWQAEYAGNQQVTSRVGVSESRDPNGNHAIVSANGNNQVQVSYNGAAAYTWTNTTTYATPRIIWTAYGWRVFHTGTDQHIYYAGFTISYDGHLTLGSWQQVPGNVTTSEYSPAAVTNLTTNNGEEWMLSWRGLDNNIYTQYHQRTTSMAFPGHFDTPQRVPNATSNLGPGITFTPLDTYWAHNGCIYIVWTGTNGQVYSSWQAYGSPTWSAPSLVGLNHSPGFVSPPAIGIEPNGQGQVAVRDANGHVQISPVDVEADFVPGMGSFNWRQESTYWVTNADPWISVAGYALYLILSATNGYPWNPVYYKQSGTY</sequence>
<keyword evidence="3" id="KW-1185">Reference proteome</keyword>
<proteinExistence type="predicted"/>
<dbReference type="EMBL" id="JBFAEG010000070">
    <property type="protein sequence ID" value="MEU5714052.1"/>
    <property type="molecule type" value="Genomic_DNA"/>
</dbReference>
<feature type="chain" id="PRO_5046947479" evidence="1">
    <location>
        <begin position="32"/>
        <end position="351"/>
    </location>
</feature>
<reference evidence="2 3" key="1">
    <citation type="submission" date="2024-06" db="EMBL/GenBank/DDBJ databases">
        <title>The Natural Products Discovery Center: Release of the First 8490 Sequenced Strains for Exploring Actinobacteria Biosynthetic Diversity.</title>
        <authorList>
            <person name="Kalkreuter E."/>
            <person name="Kautsar S.A."/>
            <person name="Yang D."/>
            <person name="Bader C.D."/>
            <person name="Teijaro C.N."/>
            <person name="Fluegel L."/>
            <person name="Davis C.M."/>
            <person name="Simpson J.R."/>
            <person name="Lauterbach L."/>
            <person name="Steele A.D."/>
            <person name="Gui C."/>
            <person name="Meng S."/>
            <person name="Li G."/>
            <person name="Viehrig K."/>
            <person name="Ye F."/>
            <person name="Su P."/>
            <person name="Kiefer A.F."/>
            <person name="Nichols A."/>
            <person name="Cepeda A.J."/>
            <person name="Yan W."/>
            <person name="Fan B."/>
            <person name="Jiang Y."/>
            <person name="Adhikari A."/>
            <person name="Zheng C.-J."/>
            <person name="Schuster L."/>
            <person name="Cowan T.M."/>
            <person name="Smanski M.J."/>
            <person name="Chevrette M.G."/>
            <person name="De Carvalho L.P.S."/>
            <person name="Shen B."/>
        </authorList>
    </citation>
    <scope>NUCLEOTIDE SEQUENCE [LARGE SCALE GENOMIC DNA]</scope>
    <source>
        <strain evidence="2 3">NPDC020594</strain>
    </source>
</reference>
<evidence type="ECO:0000256" key="1">
    <source>
        <dbReference type="SAM" id="SignalP"/>
    </source>
</evidence>
<name>A0ABV3ARV6_9ACTN</name>
<feature type="signal peptide" evidence="1">
    <location>
        <begin position="1"/>
        <end position="31"/>
    </location>
</feature>
<dbReference type="SUPFAM" id="SSF89372">
    <property type="entry name" value="Fucose-specific lectin"/>
    <property type="match status" value="1"/>
</dbReference>
<organism evidence="2 3">
    <name type="scientific">Streptomyces flaveolus</name>
    <dbReference type="NCBI Taxonomy" id="67297"/>
    <lineage>
        <taxon>Bacteria</taxon>
        <taxon>Bacillati</taxon>
        <taxon>Actinomycetota</taxon>
        <taxon>Actinomycetes</taxon>
        <taxon>Kitasatosporales</taxon>
        <taxon>Streptomycetaceae</taxon>
        <taxon>Streptomyces</taxon>
    </lineage>
</organism>
<dbReference type="Proteomes" id="UP001551011">
    <property type="component" value="Unassembled WGS sequence"/>
</dbReference>
<evidence type="ECO:0000313" key="2">
    <source>
        <dbReference type="EMBL" id="MEU5714052.1"/>
    </source>
</evidence>
<keyword evidence="1" id="KW-0732">Signal</keyword>
<protein>
    <submittedName>
        <fullName evidence="2">Uncharacterized protein</fullName>
    </submittedName>
</protein>